<evidence type="ECO:0000313" key="6">
    <source>
        <dbReference type="Proteomes" id="UP000031408"/>
    </source>
</evidence>
<dbReference type="Proteomes" id="UP000031408">
    <property type="component" value="Unassembled WGS sequence"/>
</dbReference>
<gene>
    <name evidence="5" type="ORF">OI18_08420</name>
</gene>
<dbReference type="Pfam" id="PF07635">
    <property type="entry name" value="PSCyt1"/>
    <property type="match status" value="1"/>
</dbReference>
<protein>
    <recommendedName>
        <fullName evidence="4">Cytochrome c domain-containing protein</fullName>
    </recommendedName>
</protein>
<reference evidence="5 6" key="1">
    <citation type="submission" date="2014-11" db="EMBL/GenBank/DDBJ databases">
        <title>Genome sequence of Flavihumibacter solisilvae 3-3.</title>
        <authorList>
            <person name="Zhou G."/>
            <person name="Li M."/>
            <person name="Wang G."/>
        </authorList>
    </citation>
    <scope>NUCLEOTIDE SEQUENCE [LARGE SCALE GENOMIC DNA]</scope>
    <source>
        <strain evidence="5 6">3-3</strain>
    </source>
</reference>
<dbReference type="Pfam" id="PF07583">
    <property type="entry name" value="PSCyt2"/>
    <property type="match status" value="1"/>
</dbReference>
<keyword evidence="6" id="KW-1185">Reference proteome</keyword>
<dbReference type="InterPro" id="IPR011444">
    <property type="entry name" value="DUF1549"/>
</dbReference>
<dbReference type="CDD" id="cd04084">
    <property type="entry name" value="CBM6_xylanase-like"/>
    <property type="match status" value="1"/>
</dbReference>
<accession>A0A0C1L4N9</accession>
<dbReference type="PROSITE" id="PS51007">
    <property type="entry name" value="CYTC"/>
    <property type="match status" value="1"/>
</dbReference>
<evidence type="ECO:0000259" key="4">
    <source>
        <dbReference type="PROSITE" id="PS51007"/>
    </source>
</evidence>
<keyword evidence="1 3" id="KW-0479">Metal-binding</keyword>
<evidence type="ECO:0000256" key="1">
    <source>
        <dbReference type="ARBA" id="ARBA00022723"/>
    </source>
</evidence>
<dbReference type="GO" id="GO:0046872">
    <property type="term" value="F:metal ion binding"/>
    <property type="evidence" value="ECO:0007669"/>
    <property type="project" value="UniProtKB-KW"/>
</dbReference>
<dbReference type="PANTHER" id="PTHR35889:SF3">
    <property type="entry name" value="F-BOX DOMAIN-CONTAINING PROTEIN"/>
    <property type="match status" value="1"/>
</dbReference>
<name>A0A0C1L4N9_9BACT</name>
<dbReference type="GO" id="GO:0020037">
    <property type="term" value="F:heme binding"/>
    <property type="evidence" value="ECO:0007669"/>
    <property type="project" value="InterPro"/>
</dbReference>
<evidence type="ECO:0000256" key="3">
    <source>
        <dbReference type="PROSITE-ProRule" id="PRU00433"/>
    </source>
</evidence>
<sequence>MLVIVGMIVLITCAVAFLRPSPVDFSSQVKPILNKKCITCHGGVRAKAGFSVLFREEALAATESGKPAIIPGDPGSSEMIRRITSNDEEERMPYKHEPLSHEEIKTLKRWIREGAKWGDHWAYLPVKQTAVPGIEDPWVKNDIDKYILQKLNGEKITPSSEAPKATLLRRVSLDLIGIYPSDSICRNYLQNNSGQSYEILVDSLLASPQFGERWTSMWLDLARYADTKGYESDGGRSIWQYRDWVIKAFNEDMPYDRFLTAQIAGDLLPGASGEDFIATAFHRNTMTNDEGGTDNEEFRVAAVTDRVNTTWEAIMGTTFSCVQCHSHPYDPFKHDEYYKFLAYFNNTRDEDIDEEFPVMRQFTDTMQRQLNDLSDWVSRHSSKERSQQIEWLIRTHQPAINSTTADSLVNAVIILNNHGLLLRNHSIARIRNMDLSGNDQFIWQFYSQRKGGKLTFRKDSIHGPVIAVYTIKPSANWQYGYTGFSTQQGVHDIYLSYENSLMPKGKYEDGMSFGWIAASVKLPGKGTKEYSKYHDVYRQLLEAPVPGTPIMLENPANLARKTQVFERGNFRTPGKEVTPAVPAALQYAMPENAPANRAGLAQWITSDKNPLVARTIVNRLWEQLFGTGIVETLEDMGTQGIAPTHQQLLDYLSYRLVHEYRWSLKSLLKEMVMSATYRQDSRLTDEIKEKDFFNRFYARGARVRLTAEQVRDQALQASGKLSVKMFGKPVMPWQPDGIWLSPYNDARWEKSTGEDQYRRAIYTYWKRSSPYPSMISFDGAQRNVCSARRIRTNTPLQALVTLNDSAYLDLSRQFAFRMKKVAGQDPAKQIATGYTLLLYRNMPAAKLELFLELYDKALKDFRNDKDRTCEMTGLLDENNNPQTAALVVVANAMLNLDEVIMKN</sequence>
<dbReference type="PANTHER" id="PTHR35889">
    <property type="entry name" value="CYCLOINULO-OLIGOSACCHARIDE FRUCTANOTRANSFERASE-RELATED"/>
    <property type="match status" value="1"/>
</dbReference>
<keyword evidence="3" id="KW-0349">Heme</keyword>
<evidence type="ECO:0000256" key="2">
    <source>
        <dbReference type="ARBA" id="ARBA00023004"/>
    </source>
</evidence>
<feature type="domain" description="Cytochrome c" evidence="4">
    <location>
        <begin position="24"/>
        <end position="151"/>
    </location>
</feature>
<proteinExistence type="predicted"/>
<dbReference type="AlphaFoldDB" id="A0A0C1L4N9"/>
<dbReference type="Pfam" id="PF07587">
    <property type="entry name" value="PSD1"/>
    <property type="match status" value="1"/>
</dbReference>
<organism evidence="5 6">
    <name type="scientific">Flavihumibacter solisilvae</name>
    <dbReference type="NCBI Taxonomy" id="1349421"/>
    <lineage>
        <taxon>Bacteria</taxon>
        <taxon>Pseudomonadati</taxon>
        <taxon>Bacteroidota</taxon>
        <taxon>Chitinophagia</taxon>
        <taxon>Chitinophagales</taxon>
        <taxon>Chitinophagaceae</taxon>
        <taxon>Flavihumibacter</taxon>
    </lineage>
</organism>
<evidence type="ECO:0000313" key="5">
    <source>
        <dbReference type="EMBL" id="KIC95077.1"/>
    </source>
</evidence>
<dbReference type="Gene3D" id="2.60.120.260">
    <property type="entry name" value="Galactose-binding domain-like"/>
    <property type="match status" value="1"/>
</dbReference>
<dbReference type="InterPro" id="IPR009056">
    <property type="entry name" value="Cyt_c-like_dom"/>
</dbReference>
<dbReference type="InterPro" id="IPR022655">
    <property type="entry name" value="DUF1553"/>
</dbReference>
<comment type="caution">
    <text evidence="5">The sequence shown here is derived from an EMBL/GenBank/DDBJ whole genome shotgun (WGS) entry which is preliminary data.</text>
</comment>
<dbReference type="EMBL" id="JSVC01000009">
    <property type="protein sequence ID" value="KIC95077.1"/>
    <property type="molecule type" value="Genomic_DNA"/>
</dbReference>
<dbReference type="GO" id="GO:0009055">
    <property type="term" value="F:electron transfer activity"/>
    <property type="evidence" value="ECO:0007669"/>
    <property type="project" value="InterPro"/>
</dbReference>
<dbReference type="InterPro" id="IPR011429">
    <property type="entry name" value="Cyt_c_Planctomycete-type"/>
</dbReference>
<dbReference type="STRING" id="1349421.OI18_08420"/>
<keyword evidence="2 3" id="KW-0408">Iron</keyword>